<proteinExistence type="predicted"/>
<evidence type="ECO:0000256" key="1">
    <source>
        <dbReference type="SAM" id="MobiDB-lite"/>
    </source>
</evidence>
<dbReference type="AlphaFoldDB" id="A0A653DN20"/>
<dbReference type="EMBL" id="CAACVG010012723">
    <property type="protein sequence ID" value="VEN60738.1"/>
    <property type="molecule type" value="Genomic_DNA"/>
</dbReference>
<organism evidence="2 3">
    <name type="scientific">Callosobruchus maculatus</name>
    <name type="common">Southern cowpea weevil</name>
    <name type="synonym">Pulse bruchid</name>
    <dbReference type="NCBI Taxonomy" id="64391"/>
    <lineage>
        <taxon>Eukaryota</taxon>
        <taxon>Metazoa</taxon>
        <taxon>Ecdysozoa</taxon>
        <taxon>Arthropoda</taxon>
        <taxon>Hexapoda</taxon>
        <taxon>Insecta</taxon>
        <taxon>Pterygota</taxon>
        <taxon>Neoptera</taxon>
        <taxon>Endopterygota</taxon>
        <taxon>Coleoptera</taxon>
        <taxon>Polyphaga</taxon>
        <taxon>Cucujiformia</taxon>
        <taxon>Chrysomeloidea</taxon>
        <taxon>Chrysomelidae</taxon>
        <taxon>Bruchinae</taxon>
        <taxon>Bruchini</taxon>
        <taxon>Callosobruchus</taxon>
    </lineage>
</organism>
<feature type="compositionally biased region" description="Polar residues" evidence="1">
    <location>
        <begin position="1"/>
        <end position="10"/>
    </location>
</feature>
<evidence type="ECO:0000313" key="3">
    <source>
        <dbReference type="Proteomes" id="UP000410492"/>
    </source>
</evidence>
<accession>A0A653DN20</accession>
<feature type="non-terminal residue" evidence="2">
    <location>
        <position position="143"/>
    </location>
</feature>
<evidence type="ECO:0000313" key="2">
    <source>
        <dbReference type="EMBL" id="VEN60738.1"/>
    </source>
</evidence>
<dbReference type="Proteomes" id="UP000410492">
    <property type="component" value="Unassembled WGS sequence"/>
</dbReference>
<feature type="region of interest" description="Disordered" evidence="1">
    <location>
        <begin position="1"/>
        <end position="71"/>
    </location>
</feature>
<protein>
    <submittedName>
        <fullName evidence="2">Uncharacterized protein</fullName>
    </submittedName>
</protein>
<reference evidence="2 3" key="1">
    <citation type="submission" date="2019-01" db="EMBL/GenBank/DDBJ databases">
        <authorList>
            <person name="Sayadi A."/>
        </authorList>
    </citation>
    <scope>NUCLEOTIDE SEQUENCE [LARGE SCALE GENOMIC DNA]</scope>
</reference>
<name>A0A653DN20_CALMS</name>
<sequence>MRASTANLNDNHIEPPPHPGPSGIHASTDIWKAKPSDPSAQAGPSGVRASTPIWKDKSIAPPAQAGTSGIRASTAASKYCCSCKRDVPARNFSAHLRSLSHKAHEWETLDESVKICRTAFGGKIDQQIHSPGVIKISHFTKLL</sequence>
<dbReference type="OrthoDB" id="10587462at2759"/>
<keyword evidence="3" id="KW-1185">Reference proteome</keyword>
<gene>
    <name evidence="2" type="ORF">CALMAC_LOCUS18333</name>
</gene>